<evidence type="ECO:0000313" key="4">
    <source>
        <dbReference type="Proteomes" id="UP000626109"/>
    </source>
</evidence>
<sequence length="1176" mass="128009">MGFAFEAKMAREMNSLVDFDATLNAGAKGALNLRKQRKQAFGRASRKSVKKYSQAGFRRASWATEAREQKKSVEGGEDGDGKTSVAKRKSVKGRKSFSKAGRKSIAAADGEADPTGGSGEEDDEVDELEEGEEEEGEEAEEEKGDDAPKEAEAEENDEEEISDLWDLDASRAFWTQMNDKVVALSSDKITPSVRLATLSAIQECGIELQERADLSRKGVGVLRQVVEYLHRKVGTVGIDFKGADDFDADSAVLAYVQNLRANVQQEPAEGPTTGPTVEELEEECQSLEKMVEAQTEQVDAYKSKREKSLDFEIQKEGSPAGGEQGELDSPKGSTRSRMMDARLDPALLSATARLRKSVSVVGALSFETGGRNGTQELDDNSDEEEDESEIPGGRYKNDQQVVLLRKQITESGEQIHRGNQLLQRMAKERELHEYCLKSARAGFDALVNGTFDPPILELLPDWEPDDLNASPKAEQSKDSPTAGDASPSKTAPVSPKEKSRLLLHAPTQEVPRPKWSEVPKVEVALVRRVNKAAANSGGPSEASVSTVKDDLQSASTQIGFLTNQLNAEKMQQKTLSKNIKNLQKAWSGIIANDRSAPTTQGELKEQTTAAEAESEALSHEIIQVSGEIDLKSQVLLSLKAKEERRDLKEQERIRREEAEVQRVLDEAAAEKQRELEEELEKKEQKRERKRLAEASRAAAEELAKAAPALLQPSAKLPQVAAAAELSRRRPSTQEKPVEETKSSTAAEDGQAEAPDTEGKVQEGQPAAVAPQLATEGLSELVHRQAEYEKMKSGYQGISAEIKKVKGLLRKSKAGGAAETMALQALQALLQDSQVLEKEIKAPPAYFELKRMAVQTKADVQLSRDRWNRDQKDFAAILKTAEQPAGPSFAQQPPPNSPRDMPSSKPAPAPTKEGGSTASRSPSQPPASSLTLRMRTAVAPVREARPTSQQDEKSLFQFKKEADSDLHDNLSRPDLDPPLHAGNNPVDRRRHSKESQNHVVKKAVKKAVAISRFAGVDRAGQAPIHHSDHSPEPPGGLAGHHVGGSSSSGEALPRRNPSLAPAAAQKDFPQLAPAAALPGFRGLLSRGASGTQAPTQPTEIQDVRPASRFNLIKAATSTVREAPPCEEEVPEEVPPPREERTVMSLFSRSLEVTAATSLQAPTQVRAITAWYFYVLLV</sequence>
<feature type="coiled-coil region" evidence="1">
    <location>
        <begin position="650"/>
        <end position="702"/>
    </location>
</feature>
<feature type="compositionally biased region" description="Basic residues" evidence="2">
    <location>
        <begin position="85"/>
        <end position="102"/>
    </location>
</feature>
<organism evidence="3 4">
    <name type="scientific">Polarella glacialis</name>
    <name type="common">Dinoflagellate</name>
    <dbReference type="NCBI Taxonomy" id="89957"/>
    <lineage>
        <taxon>Eukaryota</taxon>
        <taxon>Sar</taxon>
        <taxon>Alveolata</taxon>
        <taxon>Dinophyceae</taxon>
        <taxon>Suessiales</taxon>
        <taxon>Suessiaceae</taxon>
        <taxon>Polarella</taxon>
    </lineage>
</organism>
<evidence type="ECO:0000256" key="2">
    <source>
        <dbReference type="SAM" id="MobiDB-lite"/>
    </source>
</evidence>
<keyword evidence="1" id="KW-0175">Coiled coil</keyword>
<name>A0A813JVM2_POLGL</name>
<dbReference type="AlphaFoldDB" id="A0A813JVM2"/>
<feature type="region of interest" description="Disordered" evidence="2">
    <location>
        <begin position="720"/>
        <end position="762"/>
    </location>
</feature>
<gene>
    <name evidence="3" type="ORF">PGLA2088_LOCUS25216</name>
</gene>
<feature type="region of interest" description="Disordered" evidence="2">
    <location>
        <begin position="367"/>
        <end position="398"/>
    </location>
</feature>
<feature type="compositionally biased region" description="Acidic residues" evidence="2">
    <location>
        <begin position="152"/>
        <end position="162"/>
    </location>
</feature>
<proteinExistence type="predicted"/>
<comment type="caution">
    <text evidence="3">The sequence shown here is derived from an EMBL/GenBank/DDBJ whole genome shotgun (WGS) entry which is preliminary data.</text>
</comment>
<feature type="compositionally biased region" description="Basic residues" evidence="2">
    <location>
        <begin position="38"/>
        <end position="50"/>
    </location>
</feature>
<feature type="region of interest" description="Disordered" evidence="2">
    <location>
        <begin position="457"/>
        <end position="513"/>
    </location>
</feature>
<evidence type="ECO:0000313" key="3">
    <source>
        <dbReference type="EMBL" id="CAE8686931.1"/>
    </source>
</evidence>
<feature type="compositionally biased region" description="Acidic residues" evidence="2">
    <location>
        <begin position="376"/>
        <end position="389"/>
    </location>
</feature>
<feature type="region of interest" description="Disordered" evidence="2">
    <location>
        <begin position="1020"/>
        <end position="1066"/>
    </location>
</feature>
<feature type="compositionally biased region" description="Acidic residues" evidence="2">
    <location>
        <begin position="119"/>
        <end position="144"/>
    </location>
</feature>
<feature type="coiled-coil region" evidence="1">
    <location>
        <begin position="277"/>
        <end position="304"/>
    </location>
</feature>
<feature type="region of interest" description="Disordered" evidence="2">
    <location>
        <begin position="313"/>
        <end position="337"/>
    </location>
</feature>
<dbReference type="Proteomes" id="UP000626109">
    <property type="component" value="Unassembled WGS sequence"/>
</dbReference>
<feature type="compositionally biased region" description="Low complexity" evidence="2">
    <location>
        <begin position="915"/>
        <end position="928"/>
    </location>
</feature>
<dbReference type="EMBL" id="CAJNNW010026664">
    <property type="protein sequence ID" value="CAE8686931.1"/>
    <property type="molecule type" value="Genomic_DNA"/>
</dbReference>
<feature type="compositionally biased region" description="Basic and acidic residues" evidence="2">
    <location>
        <begin position="725"/>
        <end position="741"/>
    </location>
</feature>
<evidence type="ECO:0000256" key="1">
    <source>
        <dbReference type="SAM" id="Coils"/>
    </source>
</evidence>
<feature type="region of interest" description="Disordered" evidence="2">
    <location>
        <begin position="880"/>
        <end position="1000"/>
    </location>
</feature>
<feature type="compositionally biased region" description="Basic and acidic residues" evidence="2">
    <location>
        <begin position="65"/>
        <end position="74"/>
    </location>
</feature>
<protein>
    <submittedName>
        <fullName evidence="3">Uncharacterized protein</fullName>
    </submittedName>
</protein>
<reference evidence="3" key="1">
    <citation type="submission" date="2021-02" db="EMBL/GenBank/DDBJ databases">
        <authorList>
            <person name="Dougan E. K."/>
            <person name="Rhodes N."/>
            <person name="Thang M."/>
            <person name="Chan C."/>
        </authorList>
    </citation>
    <scope>NUCLEOTIDE SEQUENCE</scope>
</reference>
<feature type="region of interest" description="Disordered" evidence="2">
    <location>
        <begin position="38"/>
        <end position="162"/>
    </location>
</feature>
<accession>A0A813JVM2</accession>
<feature type="compositionally biased region" description="Basic and acidic residues" evidence="2">
    <location>
        <begin position="941"/>
        <end position="976"/>
    </location>
</feature>